<evidence type="ECO:0000313" key="5">
    <source>
        <dbReference type="EMBL" id="PKZ42000.1"/>
    </source>
</evidence>
<keyword evidence="2" id="KW-0012">Acyltransferase</keyword>
<dbReference type="Gene3D" id="3.40.630.30">
    <property type="match status" value="1"/>
</dbReference>
<dbReference type="SUPFAM" id="SSF55729">
    <property type="entry name" value="Acyl-CoA N-acyltransferases (Nat)"/>
    <property type="match status" value="1"/>
</dbReference>
<dbReference type="InterPro" id="IPR000182">
    <property type="entry name" value="GNAT_dom"/>
</dbReference>
<dbReference type="InterPro" id="IPR051531">
    <property type="entry name" value="N-acetyltransferase"/>
</dbReference>
<evidence type="ECO:0000313" key="6">
    <source>
        <dbReference type="Proteomes" id="UP000234206"/>
    </source>
</evidence>
<keyword evidence="6" id="KW-1185">Reference proteome</keyword>
<proteinExistence type="inferred from homology"/>
<evidence type="ECO:0000259" key="4">
    <source>
        <dbReference type="Pfam" id="PF13302"/>
    </source>
</evidence>
<protein>
    <recommendedName>
        <fullName evidence="4">N-acetyltransferase domain-containing protein</fullName>
    </recommendedName>
</protein>
<keyword evidence="1" id="KW-0808">Transferase</keyword>
<comment type="similarity">
    <text evidence="3">Belongs to the acetyltransferase family. RimJ subfamily.</text>
</comment>
<dbReference type="InterPro" id="IPR016181">
    <property type="entry name" value="Acyl_CoA_acyltransferase"/>
</dbReference>
<reference evidence="5 6" key="1">
    <citation type="submission" date="2017-12" db="EMBL/GenBank/DDBJ databases">
        <title>Phylogenetic diversity of female urinary microbiome.</title>
        <authorList>
            <person name="Thomas-White K."/>
            <person name="Wolfe A.J."/>
        </authorList>
    </citation>
    <scope>NUCLEOTIDE SEQUENCE [LARGE SCALE GENOMIC DNA]</scope>
    <source>
        <strain evidence="5 6">UMB1298</strain>
    </source>
</reference>
<comment type="caution">
    <text evidence="5">The sequence shown here is derived from an EMBL/GenBank/DDBJ whole genome shotgun (WGS) entry which is preliminary data.</text>
</comment>
<evidence type="ECO:0000256" key="3">
    <source>
        <dbReference type="ARBA" id="ARBA00038502"/>
    </source>
</evidence>
<dbReference type="Proteomes" id="UP000234206">
    <property type="component" value="Unassembled WGS sequence"/>
</dbReference>
<dbReference type="GO" id="GO:0005737">
    <property type="term" value="C:cytoplasm"/>
    <property type="evidence" value="ECO:0007669"/>
    <property type="project" value="TreeGrafter"/>
</dbReference>
<gene>
    <name evidence="5" type="ORF">CYJ76_04965</name>
</gene>
<feature type="domain" description="N-acetyltransferase" evidence="4">
    <location>
        <begin position="105"/>
        <end position="193"/>
    </location>
</feature>
<dbReference type="Pfam" id="PF13302">
    <property type="entry name" value="Acetyltransf_3"/>
    <property type="match status" value="1"/>
</dbReference>
<dbReference type="PANTHER" id="PTHR43792">
    <property type="entry name" value="GNAT FAMILY, PUTATIVE (AFU_ORTHOLOGUE AFUA_3G00765)-RELATED-RELATED"/>
    <property type="match status" value="1"/>
</dbReference>
<sequence>MLPSHTPTHRLVATDGELVAATLVPQDEAEYTVAGDASAARVGRFNPVVPGDFRARLAAQGESQRMVLVRLRDPQQAAEDLAGQGRWPGTDRPGCAPDGRPLHGIVARVNVMNTVRGRFQSAALGYDALDPWAGTGLFTRALRLVVDLAFTPVAPDPGPGGGPTGGFGLHRVEANVQPDNAASLRVLQKVGFRREGLVERMLYVPGPDGAEAWRDHVAHGLTVEEWAPRR</sequence>
<organism evidence="5 6">
    <name type="scientific">Kytococcus schroeteri</name>
    <dbReference type="NCBI Taxonomy" id="138300"/>
    <lineage>
        <taxon>Bacteria</taxon>
        <taxon>Bacillati</taxon>
        <taxon>Actinomycetota</taxon>
        <taxon>Actinomycetes</taxon>
        <taxon>Micrococcales</taxon>
        <taxon>Kytococcaceae</taxon>
        <taxon>Kytococcus</taxon>
    </lineage>
</organism>
<evidence type="ECO:0000256" key="2">
    <source>
        <dbReference type="ARBA" id="ARBA00023315"/>
    </source>
</evidence>
<dbReference type="PANTHER" id="PTHR43792:SF8">
    <property type="entry name" value="[RIBOSOMAL PROTEIN US5]-ALANINE N-ACETYLTRANSFERASE"/>
    <property type="match status" value="1"/>
</dbReference>
<dbReference type="EMBL" id="PKIZ01000007">
    <property type="protein sequence ID" value="PKZ42000.1"/>
    <property type="molecule type" value="Genomic_DNA"/>
</dbReference>
<dbReference type="AlphaFoldDB" id="A0A2I1PBJ3"/>
<dbReference type="RefSeq" id="WP_101849425.1">
    <property type="nucleotide sequence ID" value="NZ_JBHLVH010000004.1"/>
</dbReference>
<evidence type="ECO:0000256" key="1">
    <source>
        <dbReference type="ARBA" id="ARBA00022679"/>
    </source>
</evidence>
<name>A0A2I1PBJ3_9MICO</name>
<dbReference type="OrthoDB" id="5242221at2"/>
<accession>A0A2I1PBJ3</accession>
<dbReference type="GO" id="GO:0008999">
    <property type="term" value="F:protein-N-terminal-alanine acetyltransferase activity"/>
    <property type="evidence" value="ECO:0007669"/>
    <property type="project" value="TreeGrafter"/>
</dbReference>